<dbReference type="InterPro" id="IPR013083">
    <property type="entry name" value="Znf_RING/FYVE/PHD"/>
</dbReference>
<comment type="caution">
    <text evidence="12">The sequence shown here is derived from an EMBL/GenBank/DDBJ whole genome shotgun (WGS) entry which is preliminary data.</text>
</comment>
<dbReference type="InterPro" id="IPR001841">
    <property type="entry name" value="Znf_RING"/>
</dbReference>
<dbReference type="InterPro" id="IPR004331">
    <property type="entry name" value="SPX_dom"/>
</dbReference>
<evidence type="ECO:0000256" key="2">
    <source>
        <dbReference type="ARBA" id="ARBA00022554"/>
    </source>
</evidence>
<dbReference type="GO" id="GO:0008270">
    <property type="term" value="F:zinc ion binding"/>
    <property type="evidence" value="ECO:0007669"/>
    <property type="project" value="UniProtKB-KW"/>
</dbReference>
<proteinExistence type="predicted"/>
<dbReference type="GO" id="GO:0006799">
    <property type="term" value="P:polyphosphate biosynthetic process"/>
    <property type="evidence" value="ECO:0007669"/>
    <property type="project" value="UniProtKB-ARBA"/>
</dbReference>
<keyword evidence="3" id="KW-0812">Transmembrane</keyword>
<evidence type="ECO:0000256" key="1">
    <source>
        <dbReference type="ARBA" id="ARBA00004128"/>
    </source>
</evidence>
<evidence type="ECO:0000313" key="12">
    <source>
        <dbReference type="EMBL" id="TMW65716.1"/>
    </source>
</evidence>
<sequence length="465" mass="52319">MKFGKRMRSLVHKPWEDDYVDYKQLKKAIKALLETANEDASTVFLTALRAEIAQLNGAHARIYCDLRDNELRALQRDLGNRWVLKPAQARALLLGAIELSSHIDAFRRFVMLNSLAIVKITKKFDKLVASEHEQIKDGVLEELKQQSFYESESMDQLCEAARALTDRLMLCILPDGNFKMSQHHVSCPICLQTEVKSPVSLSCKHTFCWSCLSRAAEHRFNSCPLCRMEQSIDPRDYAIDGLLMRFKRAYDFVETGLDRSPFASSPMRQILLEGFELVNAHLSHVEQLYAALSPRSSISSQSTHAFSAVEDKENIFMENMMDTKEICVPDVKMASSPTSSDELSVVAEALAAASMTTPVFAKGDPVEVHYNNQWYPGMILHPNDDSETYSVLWWMEDASQRCGQRMPAHLLREADASELEQSPYVLFDFAAGAWKTATAWALGPFRRLSSPSDSGSITSNAPTTV</sequence>
<comment type="subcellular location">
    <subcellularLocation>
        <location evidence="1">Vacuole membrane</location>
        <topology evidence="1">Multi-pass membrane protein</topology>
    </subcellularLocation>
</comment>
<evidence type="ECO:0000256" key="9">
    <source>
        <dbReference type="PROSITE-ProRule" id="PRU00175"/>
    </source>
</evidence>
<dbReference type="PROSITE" id="PS50089">
    <property type="entry name" value="ZF_RING_2"/>
    <property type="match status" value="1"/>
</dbReference>
<accession>A0A8K1FK69</accession>
<dbReference type="Proteomes" id="UP000794436">
    <property type="component" value="Unassembled WGS sequence"/>
</dbReference>
<evidence type="ECO:0000313" key="13">
    <source>
        <dbReference type="Proteomes" id="UP000794436"/>
    </source>
</evidence>
<dbReference type="OrthoDB" id="9970435at2759"/>
<evidence type="ECO:0000256" key="4">
    <source>
        <dbReference type="ARBA" id="ARBA00022723"/>
    </source>
</evidence>
<dbReference type="EMBL" id="SPLM01000037">
    <property type="protein sequence ID" value="TMW65716.1"/>
    <property type="molecule type" value="Genomic_DNA"/>
</dbReference>
<dbReference type="PROSITE" id="PS51382">
    <property type="entry name" value="SPX"/>
    <property type="match status" value="1"/>
</dbReference>
<keyword evidence="4" id="KW-0479">Metal-binding</keyword>
<protein>
    <recommendedName>
        <fullName evidence="14">RING-type domain-containing protein</fullName>
    </recommendedName>
</protein>
<keyword evidence="8" id="KW-0472">Membrane</keyword>
<dbReference type="SMART" id="SM00184">
    <property type="entry name" value="RING"/>
    <property type="match status" value="1"/>
</dbReference>
<evidence type="ECO:0000256" key="3">
    <source>
        <dbReference type="ARBA" id="ARBA00022692"/>
    </source>
</evidence>
<gene>
    <name evidence="12" type="ORF">Poli38472_008358</name>
</gene>
<dbReference type="PANTHER" id="PTHR46140:SF1">
    <property type="entry name" value="VACUOLAR TRANSPORTER CHAPERONE COMPLEX SUBUNIT 4-RELATED"/>
    <property type="match status" value="1"/>
</dbReference>
<evidence type="ECO:0008006" key="14">
    <source>
        <dbReference type="Google" id="ProtNLM"/>
    </source>
</evidence>
<evidence type="ECO:0000256" key="6">
    <source>
        <dbReference type="ARBA" id="ARBA00022833"/>
    </source>
</evidence>
<keyword evidence="13" id="KW-1185">Reference proteome</keyword>
<evidence type="ECO:0000256" key="8">
    <source>
        <dbReference type="ARBA" id="ARBA00023136"/>
    </source>
</evidence>
<dbReference type="AlphaFoldDB" id="A0A8K1FK69"/>
<dbReference type="GO" id="GO:0005774">
    <property type="term" value="C:vacuolar membrane"/>
    <property type="evidence" value="ECO:0007669"/>
    <property type="project" value="UniProtKB-SubCell"/>
</dbReference>
<reference evidence="12" key="1">
    <citation type="submission" date="2019-03" db="EMBL/GenBank/DDBJ databases">
        <title>Long read genome sequence of the mycoparasitic Pythium oligandrum ATCC 38472 isolated from sugarbeet rhizosphere.</title>
        <authorList>
            <person name="Gaulin E."/>
        </authorList>
    </citation>
    <scope>NUCLEOTIDE SEQUENCE</scope>
    <source>
        <strain evidence="12">ATCC 38472_TT</strain>
    </source>
</reference>
<dbReference type="PROSITE" id="PS00518">
    <property type="entry name" value="ZF_RING_1"/>
    <property type="match status" value="1"/>
</dbReference>
<dbReference type="InterPro" id="IPR027370">
    <property type="entry name" value="Znf-RING_euk"/>
</dbReference>
<keyword evidence="5 9" id="KW-0863">Zinc-finger</keyword>
<evidence type="ECO:0000256" key="7">
    <source>
        <dbReference type="ARBA" id="ARBA00022989"/>
    </source>
</evidence>
<evidence type="ECO:0000259" key="11">
    <source>
        <dbReference type="PROSITE" id="PS51382"/>
    </source>
</evidence>
<keyword evidence="2" id="KW-0926">Vacuole</keyword>
<dbReference type="CDD" id="cd16449">
    <property type="entry name" value="RING-HC"/>
    <property type="match status" value="1"/>
</dbReference>
<dbReference type="InterPro" id="IPR017907">
    <property type="entry name" value="Znf_RING_CS"/>
</dbReference>
<evidence type="ECO:0000259" key="10">
    <source>
        <dbReference type="PROSITE" id="PS50089"/>
    </source>
</evidence>
<organism evidence="12 13">
    <name type="scientific">Pythium oligandrum</name>
    <name type="common">Mycoparasitic fungus</name>
    <dbReference type="NCBI Taxonomy" id="41045"/>
    <lineage>
        <taxon>Eukaryota</taxon>
        <taxon>Sar</taxon>
        <taxon>Stramenopiles</taxon>
        <taxon>Oomycota</taxon>
        <taxon>Peronosporomycetes</taxon>
        <taxon>Pythiales</taxon>
        <taxon>Pythiaceae</taxon>
        <taxon>Pythium</taxon>
    </lineage>
</organism>
<dbReference type="InterPro" id="IPR051572">
    <property type="entry name" value="VTC_Complex_Subunit"/>
</dbReference>
<dbReference type="SUPFAM" id="SSF57850">
    <property type="entry name" value="RING/U-box"/>
    <property type="match status" value="1"/>
</dbReference>
<name>A0A8K1FK69_PYTOL</name>
<dbReference type="Pfam" id="PF13445">
    <property type="entry name" value="zf-RING_UBOX"/>
    <property type="match status" value="1"/>
</dbReference>
<keyword evidence="6" id="KW-0862">Zinc</keyword>
<feature type="domain" description="SPX" evidence="11">
    <location>
        <begin position="1"/>
        <end position="138"/>
    </location>
</feature>
<dbReference type="CDD" id="cd14447">
    <property type="entry name" value="SPX"/>
    <property type="match status" value="1"/>
</dbReference>
<feature type="domain" description="RING-type" evidence="10">
    <location>
        <begin position="187"/>
        <end position="227"/>
    </location>
</feature>
<keyword evidence="7" id="KW-1133">Transmembrane helix</keyword>
<dbReference type="PANTHER" id="PTHR46140">
    <property type="entry name" value="VACUOLAR TRANSPORTER CHAPERONE 1-RELATED"/>
    <property type="match status" value="1"/>
</dbReference>
<evidence type="ECO:0000256" key="5">
    <source>
        <dbReference type="ARBA" id="ARBA00022771"/>
    </source>
</evidence>
<dbReference type="Gene3D" id="3.30.40.10">
    <property type="entry name" value="Zinc/RING finger domain, C3HC4 (zinc finger)"/>
    <property type="match status" value="1"/>
</dbReference>